<name>A0A2W2C2F3_9ACTN</name>
<evidence type="ECO:0000256" key="2">
    <source>
        <dbReference type="ARBA" id="ARBA00012758"/>
    </source>
</evidence>
<dbReference type="RefSeq" id="WP_111252980.1">
    <property type="nucleotide sequence ID" value="NZ_POTW01000003.1"/>
</dbReference>
<evidence type="ECO:0000256" key="1">
    <source>
        <dbReference type="ARBA" id="ARBA00009902"/>
    </source>
</evidence>
<dbReference type="GO" id="GO:0005975">
    <property type="term" value="P:carbohydrate metabolic process"/>
    <property type="evidence" value="ECO:0007669"/>
    <property type="project" value="InterPro"/>
</dbReference>
<dbReference type="AlphaFoldDB" id="A0A2W2C2F3"/>
<dbReference type="Pfam" id="PF00251">
    <property type="entry name" value="Glyco_hydro_32N"/>
    <property type="match status" value="1"/>
</dbReference>
<keyword evidence="7" id="KW-1185">Reference proteome</keyword>
<keyword evidence="3 6" id="KW-0378">Hydrolase</keyword>
<dbReference type="Proteomes" id="UP000248764">
    <property type="component" value="Unassembled WGS sequence"/>
</dbReference>
<evidence type="ECO:0000313" key="7">
    <source>
        <dbReference type="Proteomes" id="UP000248764"/>
    </source>
</evidence>
<dbReference type="SMART" id="SM00640">
    <property type="entry name" value="Glyco_32"/>
    <property type="match status" value="1"/>
</dbReference>
<evidence type="ECO:0000256" key="4">
    <source>
        <dbReference type="ARBA" id="ARBA00023295"/>
    </source>
</evidence>
<reference evidence="6 7" key="1">
    <citation type="submission" date="2018-01" db="EMBL/GenBank/DDBJ databases">
        <title>Draft genome sequence of Jiangella sp. GTF31.</title>
        <authorList>
            <person name="Sahin N."/>
            <person name="Ay H."/>
            <person name="Saygin H."/>
        </authorList>
    </citation>
    <scope>NUCLEOTIDE SEQUENCE [LARGE SCALE GENOMIC DNA]</scope>
    <source>
        <strain evidence="6 7">GTF31</strain>
    </source>
</reference>
<feature type="domain" description="Glycosyl hydrolase family 32 N-terminal" evidence="5">
    <location>
        <begin position="7"/>
        <end position="288"/>
    </location>
</feature>
<keyword evidence="4" id="KW-0326">Glycosidase</keyword>
<sequence length="485" mass="54090">MTDSIFFRPARGWVGDVIPLHHEGEYWLFYLHDRRDPAQPGTAWNLVRTRDFVEYEDAGVALPHGDASSQDLNAYTGSVVADGGRHHLFYTGYNPAFTDEATGTPLQVVMHAVSDDGMRSWTKLPEDTFGAPGAGYEPGDWRDPFVFRTSPGEPWRMLLAARRDSGPERRRGLIAECRSDDLRSWTTVEPFWDPSLYVAHECPDVFRIGDWWYLVYSEFSDRFCTRYRMARTPDGPWQAPAHDALDGRAFYAAKTAGDAGRRFAFGWIPSREDERDDGAWQWAGDLAVHELVQQRDGTLAVALPGEVRAAFAQETPTVFRPVLGTWAGDGPSWRAEAPDAYAVLVTDDDLPDQCLVSVVVDIAPGTTECGVLLRTSADGDEGYVVRLEPRRQRMVFDRWPRRRTGPMQWQISGDVPHAVELERPCDLPPGRHVLDIVVDGTACIAYLDGRVAMSARSYDRRGGGLGLFVGEGSASFTGITVTTRT</sequence>
<evidence type="ECO:0000256" key="3">
    <source>
        <dbReference type="ARBA" id="ARBA00022801"/>
    </source>
</evidence>
<comment type="caution">
    <text evidence="6">The sequence shown here is derived from an EMBL/GenBank/DDBJ whole genome shotgun (WGS) entry which is preliminary data.</text>
</comment>
<accession>A0A2W2C2F3</accession>
<dbReference type="InterPro" id="IPR051214">
    <property type="entry name" value="GH32_Enzymes"/>
</dbReference>
<organism evidence="6 7">
    <name type="scientific">Jiangella anatolica</name>
    <dbReference type="NCBI Taxonomy" id="2670374"/>
    <lineage>
        <taxon>Bacteria</taxon>
        <taxon>Bacillati</taxon>
        <taxon>Actinomycetota</taxon>
        <taxon>Actinomycetes</taxon>
        <taxon>Jiangellales</taxon>
        <taxon>Jiangellaceae</taxon>
        <taxon>Jiangella</taxon>
    </lineage>
</organism>
<dbReference type="InterPro" id="IPR013148">
    <property type="entry name" value="Glyco_hydro_32_N"/>
</dbReference>
<dbReference type="PANTHER" id="PTHR43101:SF1">
    <property type="entry name" value="BETA-FRUCTOSIDASE"/>
    <property type="match status" value="1"/>
</dbReference>
<protein>
    <recommendedName>
        <fullName evidence="2">beta-fructofuranosidase</fullName>
        <ecNumber evidence="2">3.2.1.26</ecNumber>
    </recommendedName>
</protein>
<dbReference type="SUPFAM" id="SSF75005">
    <property type="entry name" value="Arabinanase/levansucrase/invertase"/>
    <property type="match status" value="1"/>
</dbReference>
<comment type="similarity">
    <text evidence="1">Belongs to the glycosyl hydrolase 32 family.</text>
</comment>
<dbReference type="InterPro" id="IPR001362">
    <property type="entry name" value="Glyco_hydro_32"/>
</dbReference>
<dbReference type="InterPro" id="IPR023296">
    <property type="entry name" value="Glyco_hydro_beta-prop_sf"/>
</dbReference>
<dbReference type="Gene3D" id="2.115.10.20">
    <property type="entry name" value="Glycosyl hydrolase domain, family 43"/>
    <property type="match status" value="1"/>
</dbReference>
<proteinExistence type="inferred from homology"/>
<dbReference type="CDD" id="cd08995">
    <property type="entry name" value="GH32_EcAec43-like"/>
    <property type="match status" value="1"/>
</dbReference>
<dbReference type="GO" id="GO:0004564">
    <property type="term" value="F:beta-fructofuranosidase activity"/>
    <property type="evidence" value="ECO:0007669"/>
    <property type="project" value="UniProtKB-EC"/>
</dbReference>
<dbReference type="Gene3D" id="2.60.120.560">
    <property type="entry name" value="Exo-inulinase, domain 1"/>
    <property type="match status" value="1"/>
</dbReference>
<dbReference type="PANTHER" id="PTHR43101">
    <property type="entry name" value="BETA-FRUCTOSIDASE"/>
    <property type="match status" value="1"/>
</dbReference>
<dbReference type="EMBL" id="POTW01000003">
    <property type="protein sequence ID" value="PZF86288.1"/>
    <property type="molecule type" value="Genomic_DNA"/>
</dbReference>
<evidence type="ECO:0000259" key="5">
    <source>
        <dbReference type="Pfam" id="PF00251"/>
    </source>
</evidence>
<gene>
    <name evidence="6" type="ORF">C1I92_02000</name>
</gene>
<evidence type="ECO:0000313" key="6">
    <source>
        <dbReference type="EMBL" id="PZF86288.1"/>
    </source>
</evidence>
<dbReference type="EC" id="3.2.1.26" evidence="2"/>